<keyword evidence="2" id="KW-1185">Reference proteome</keyword>
<dbReference type="Proteomes" id="UP000304953">
    <property type="component" value="Unassembled WGS sequence"/>
</dbReference>
<name>A0AC61S158_9FIRM</name>
<comment type="caution">
    <text evidence="1">The sequence shown here is derived from an EMBL/GenBank/DDBJ whole genome shotgun (WGS) entry which is preliminary data.</text>
</comment>
<dbReference type="EMBL" id="SRYA01000003">
    <property type="protein sequence ID" value="TGY98018.1"/>
    <property type="molecule type" value="Genomic_DNA"/>
</dbReference>
<evidence type="ECO:0000313" key="2">
    <source>
        <dbReference type="Proteomes" id="UP000304953"/>
    </source>
</evidence>
<evidence type="ECO:0000313" key="1">
    <source>
        <dbReference type="EMBL" id="TGY98018.1"/>
    </source>
</evidence>
<protein>
    <submittedName>
        <fullName evidence="1">Uncharacterized protein</fullName>
    </submittedName>
</protein>
<reference evidence="1" key="1">
    <citation type="submission" date="2019-04" db="EMBL/GenBank/DDBJ databases">
        <title>Microbes associate with the intestines of laboratory mice.</title>
        <authorList>
            <person name="Navarre W."/>
            <person name="Wong E."/>
            <person name="Huang K."/>
            <person name="Tropini C."/>
            <person name="Ng K."/>
            <person name="Yu B."/>
        </authorList>
    </citation>
    <scope>NUCLEOTIDE SEQUENCE</scope>
    <source>
        <strain evidence="1">NM01_1-7b</strain>
    </source>
</reference>
<gene>
    <name evidence="1" type="ORF">E5329_02550</name>
</gene>
<sequence>MKITYANEKVKKYFQDYNKMQRKIPFEWVRTIKKHMVRLEAAECFGDFLKLGLGKPEQLKGYKQIRYSLHVAPHVRLIVEPNATQDTIMICSEIEVEGVSDYHGSSENWYIP</sequence>
<accession>A0AC61S158</accession>
<organism evidence="1 2">
    <name type="scientific">Petralouisia muris</name>
    <dbReference type="NCBI Taxonomy" id="3032872"/>
    <lineage>
        <taxon>Bacteria</taxon>
        <taxon>Bacillati</taxon>
        <taxon>Bacillota</taxon>
        <taxon>Clostridia</taxon>
        <taxon>Lachnospirales</taxon>
        <taxon>Lachnospiraceae</taxon>
        <taxon>Petralouisia</taxon>
    </lineage>
</organism>
<proteinExistence type="predicted"/>